<feature type="signal peptide" evidence="1">
    <location>
        <begin position="1"/>
        <end position="22"/>
    </location>
</feature>
<accession>A0A0C9RWZ5</accession>
<evidence type="ECO:0000256" key="1">
    <source>
        <dbReference type="SAM" id="SignalP"/>
    </source>
</evidence>
<evidence type="ECO:0000313" key="2">
    <source>
        <dbReference type="EMBL" id="JAG92126.1"/>
    </source>
</evidence>
<feature type="non-terminal residue" evidence="2">
    <location>
        <position position="139"/>
    </location>
</feature>
<protein>
    <submittedName>
        <fullName evidence="2">Putative secreted protein</fullName>
    </submittedName>
</protein>
<keyword evidence="1" id="KW-0732">Signal</keyword>
<sequence>MRAETCVIRILILFLALSLVKSCGQGKKYFYCKHTTQIQENRCPGVGAVSCALYALRCACDDKHLREKNGNCVKPDQCEAVIQEKEKARQNAIIHKENVYNYTLQVIQSPLDLDLIYISTWTWMGTICQCLKSSFIENK</sequence>
<dbReference type="SUPFAM" id="SSF57567">
    <property type="entry name" value="Serine protease inhibitors"/>
    <property type="match status" value="1"/>
</dbReference>
<proteinExistence type="evidence at transcript level"/>
<feature type="chain" id="PRO_5002202343" evidence="1">
    <location>
        <begin position="23"/>
        <end position="139"/>
    </location>
</feature>
<name>A0A0C9RWZ5_AMBAM</name>
<organism evidence="2">
    <name type="scientific">Amblyomma americanum</name>
    <name type="common">Lone star tick</name>
    <dbReference type="NCBI Taxonomy" id="6943"/>
    <lineage>
        <taxon>Eukaryota</taxon>
        <taxon>Metazoa</taxon>
        <taxon>Ecdysozoa</taxon>
        <taxon>Arthropoda</taxon>
        <taxon>Chelicerata</taxon>
        <taxon>Arachnida</taxon>
        <taxon>Acari</taxon>
        <taxon>Parasitiformes</taxon>
        <taxon>Ixodida</taxon>
        <taxon>Ixodoidea</taxon>
        <taxon>Ixodidae</taxon>
        <taxon>Amblyomminae</taxon>
        <taxon>Amblyomma</taxon>
    </lineage>
</organism>
<dbReference type="AlphaFoldDB" id="A0A0C9RWZ5"/>
<reference evidence="2" key="1">
    <citation type="journal article" date="2015" name="PLoS ONE">
        <title>An Insight into the Sialome of the Lone Star Tick, Amblyomma americanum, with a Glimpse on Its Time Dependent Gene Expression.</title>
        <authorList>
            <person name="Karim S."/>
            <person name="Ribeiro J.M."/>
        </authorList>
    </citation>
    <scope>NUCLEOTIDE SEQUENCE</scope>
    <source>
        <tissue evidence="2">Salivary gland</tissue>
    </source>
</reference>
<dbReference type="EMBL" id="GBZX01000614">
    <property type="protein sequence ID" value="JAG92126.1"/>
    <property type="molecule type" value="mRNA"/>
</dbReference>
<dbReference type="InterPro" id="IPR036084">
    <property type="entry name" value="Ser_inhib-like_sf"/>
</dbReference>